<keyword evidence="3" id="KW-0547">Nucleotide-binding</keyword>
<dbReference type="PANTHER" id="PTHR43820:SF4">
    <property type="entry name" value="HIGH-AFFINITY BRANCHED-CHAIN AMINO ACID TRANSPORT ATP-BINDING PROTEIN LIVF"/>
    <property type="match status" value="1"/>
</dbReference>
<evidence type="ECO:0000256" key="6">
    <source>
        <dbReference type="SAM" id="MobiDB-lite"/>
    </source>
</evidence>
<evidence type="ECO:0000256" key="3">
    <source>
        <dbReference type="ARBA" id="ARBA00022741"/>
    </source>
</evidence>
<evidence type="ECO:0000313" key="8">
    <source>
        <dbReference type="EMBL" id="UQT59461.1"/>
    </source>
</evidence>
<gene>
    <name evidence="8" type="ORF">M4V62_32805</name>
</gene>
<name>A0ABY4Q060_9ACTN</name>
<evidence type="ECO:0000256" key="4">
    <source>
        <dbReference type="ARBA" id="ARBA00022840"/>
    </source>
</evidence>
<dbReference type="InterPro" id="IPR003593">
    <property type="entry name" value="AAA+_ATPase"/>
</dbReference>
<dbReference type="InterPro" id="IPR052156">
    <property type="entry name" value="BCAA_Transport_ATP-bd_LivF"/>
</dbReference>
<dbReference type="SUPFAM" id="SSF52540">
    <property type="entry name" value="P-loop containing nucleoside triphosphate hydrolases"/>
    <property type="match status" value="1"/>
</dbReference>
<dbReference type="GO" id="GO:0005524">
    <property type="term" value="F:ATP binding"/>
    <property type="evidence" value="ECO:0007669"/>
    <property type="project" value="UniProtKB-KW"/>
</dbReference>
<reference evidence="8 9" key="1">
    <citation type="submission" date="2022-05" db="EMBL/GenBank/DDBJ databases">
        <authorList>
            <person name="Zhou X."/>
            <person name="Li K."/>
            <person name="Man Y."/>
        </authorList>
    </citation>
    <scope>NUCLEOTIDE SEQUENCE [LARGE SCALE GENOMIC DNA]</scope>
    <source>
        <strain evidence="8 9">MS405</strain>
    </source>
</reference>
<evidence type="ECO:0000256" key="5">
    <source>
        <dbReference type="ARBA" id="ARBA00022970"/>
    </source>
</evidence>
<dbReference type="RefSeq" id="WP_249590812.1">
    <property type="nucleotide sequence ID" value="NZ_BAAAQL010000051.1"/>
</dbReference>
<dbReference type="Proteomes" id="UP000829992">
    <property type="component" value="Chromosome"/>
</dbReference>
<feature type="region of interest" description="Disordered" evidence="6">
    <location>
        <begin position="104"/>
        <end position="135"/>
    </location>
</feature>
<dbReference type="InterPro" id="IPR003439">
    <property type="entry name" value="ABC_transporter-like_ATP-bd"/>
</dbReference>
<dbReference type="SMART" id="SM00382">
    <property type="entry name" value="AAA"/>
    <property type="match status" value="1"/>
</dbReference>
<comment type="similarity">
    <text evidence="1">Belongs to the ABC transporter superfamily.</text>
</comment>
<organism evidence="8 9">
    <name type="scientific">Streptomyces durmitorensis</name>
    <dbReference type="NCBI Taxonomy" id="319947"/>
    <lineage>
        <taxon>Bacteria</taxon>
        <taxon>Bacillati</taxon>
        <taxon>Actinomycetota</taxon>
        <taxon>Actinomycetes</taxon>
        <taxon>Kitasatosporales</taxon>
        <taxon>Streptomycetaceae</taxon>
        <taxon>Streptomyces</taxon>
    </lineage>
</organism>
<protein>
    <submittedName>
        <fullName evidence="8">ATP-binding cassette domain-containing protein</fullName>
    </submittedName>
</protein>
<keyword evidence="5" id="KW-0029">Amino-acid transport</keyword>
<dbReference type="PROSITE" id="PS00211">
    <property type="entry name" value="ABC_TRANSPORTER_1"/>
    <property type="match status" value="1"/>
</dbReference>
<evidence type="ECO:0000256" key="1">
    <source>
        <dbReference type="ARBA" id="ARBA00005417"/>
    </source>
</evidence>
<dbReference type="Pfam" id="PF00005">
    <property type="entry name" value="ABC_tran"/>
    <property type="match status" value="1"/>
</dbReference>
<dbReference type="Gene3D" id="3.40.50.300">
    <property type="entry name" value="P-loop containing nucleotide triphosphate hydrolases"/>
    <property type="match status" value="1"/>
</dbReference>
<sequence length="258" mass="27586">MRAGIELHDARVRYGPLEALHGVSLAAPSPCLTVLLGRNGSGRTTTLRALAGTAPLTTGTVTWDGTDVTRLTAHERAQRGLCFVPDGQAVFGHLTVAENLELSTPAHNADPDPDPSPSPHAEQDHSPPRADITPALTTYPELRPLLRRRAGTLSGGEQRMLALSRAVLTAQAHARVILIDEPTQGMSPAVASRTYDLLVGLSARACVLTAEQRLPPGLREHASRTAVVVHELRRGAVVFSGEATELNRRWRPCRPSSG</sequence>
<evidence type="ECO:0000256" key="2">
    <source>
        <dbReference type="ARBA" id="ARBA00022448"/>
    </source>
</evidence>
<dbReference type="InterPro" id="IPR017871">
    <property type="entry name" value="ABC_transporter-like_CS"/>
</dbReference>
<evidence type="ECO:0000259" key="7">
    <source>
        <dbReference type="PROSITE" id="PS50893"/>
    </source>
</evidence>
<keyword evidence="2" id="KW-0813">Transport</keyword>
<dbReference type="PANTHER" id="PTHR43820">
    <property type="entry name" value="HIGH-AFFINITY BRANCHED-CHAIN AMINO ACID TRANSPORT ATP-BINDING PROTEIN LIVF"/>
    <property type="match status" value="1"/>
</dbReference>
<accession>A0ABY4Q060</accession>
<dbReference type="EMBL" id="CP097289">
    <property type="protein sequence ID" value="UQT59461.1"/>
    <property type="molecule type" value="Genomic_DNA"/>
</dbReference>
<proteinExistence type="inferred from homology"/>
<dbReference type="InterPro" id="IPR027417">
    <property type="entry name" value="P-loop_NTPase"/>
</dbReference>
<keyword evidence="9" id="KW-1185">Reference proteome</keyword>
<keyword evidence="4 8" id="KW-0067">ATP-binding</keyword>
<feature type="domain" description="ABC transporter" evidence="7">
    <location>
        <begin position="5"/>
        <end position="255"/>
    </location>
</feature>
<evidence type="ECO:0000313" key="9">
    <source>
        <dbReference type="Proteomes" id="UP000829992"/>
    </source>
</evidence>
<dbReference type="PROSITE" id="PS50893">
    <property type="entry name" value="ABC_TRANSPORTER_2"/>
    <property type="match status" value="1"/>
</dbReference>